<dbReference type="Proteomes" id="UP000320042">
    <property type="component" value="Unassembled WGS sequence"/>
</dbReference>
<protein>
    <recommendedName>
        <fullName evidence="1">DUF5672 domain-containing protein</fullName>
    </recommendedName>
</protein>
<comment type="caution">
    <text evidence="2">The sequence shown here is derived from an EMBL/GenBank/DDBJ whole genome shotgun (WGS) entry which is preliminary data.</text>
</comment>
<gene>
    <name evidence="2" type="ORF">FPZ43_13955</name>
</gene>
<name>A0A563U8A1_9SPHI</name>
<proteinExistence type="predicted"/>
<organism evidence="2 3">
    <name type="scientific">Mucilaginibacter pallidiroseus</name>
    <dbReference type="NCBI Taxonomy" id="2599295"/>
    <lineage>
        <taxon>Bacteria</taxon>
        <taxon>Pseudomonadati</taxon>
        <taxon>Bacteroidota</taxon>
        <taxon>Sphingobacteriia</taxon>
        <taxon>Sphingobacteriales</taxon>
        <taxon>Sphingobacteriaceae</taxon>
        <taxon>Mucilaginibacter</taxon>
    </lineage>
</organism>
<evidence type="ECO:0000313" key="2">
    <source>
        <dbReference type="EMBL" id="TWR27570.1"/>
    </source>
</evidence>
<reference evidence="2 3" key="1">
    <citation type="submission" date="2019-07" db="EMBL/GenBank/DDBJ databases">
        <authorList>
            <person name="Kim J."/>
        </authorList>
    </citation>
    <scope>NUCLEOTIDE SEQUENCE [LARGE SCALE GENOMIC DNA]</scope>
    <source>
        <strain evidence="3">dk17</strain>
    </source>
</reference>
<sequence length="277" mass="31918">MESNVSLCVVIPVHKPQPTADELLSLRACAKQLSAYNCYLLYPAGMDISAYMNVFPTLLLKPVPPQWLASVEAYNKMKLSLGFYELFSSYQYMLTYELDSYIFNNLLADANAFKFDYIGAPFFEGYWDARPGAPFAKGVNSGFSVRNIESCIKVLQSMGSIKFKWALYKIFLSKLPSKLKVALNKVTGYKYDIYITGKFGFYFDHFHLNEDLVWSEIVPRLFPYFTIADPMSALHFSFEYNLEHSLKLNNGKLPLGCHAWFKHLDFWKKYIDTESLN</sequence>
<accession>A0A563U8A1</accession>
<feature type="domain" description="DUF5672" evidence="1">
    <location>
        <begin position="61"/>
        <end position="258"/>
    </location>
</feature>
<dbReference type="RefSeq" id="WP_146382536.1">
    <property type="nucleotide sequence ID" value="NZ_VOEJ01000006.1"/>
</dbReference>
<evidence type="ECO:0000313" key="3">
    <source>
        <dbReference type="Proteomes" id="UP000320042"/>
    </source>
</evidence>
<keyword evidence="3" id="KW-1185">Reference proteome</keyword>
<dbReference type="AlphaFoldDB" id="A0A563U8A1"/>
<dbReference type="Pfam" id="PF18922">
    <property type="entry name" value="DUF5672"/>
    <property type="match status" value="1"/>
</dbReference>
<dbReference type="EMBL" id="VOEJ01000006">
    <property type="protein sequence ID" value="TWR27570.1"/>
    <property type="molecule type" value="Genomic_DNA"/>
</dbReference>
<dbReference type="InterPro" id="IPR043729">
    <property type="entry name" value="DUF5672"/>
</dbReference>
<dbReference type="OrthoDB" id="7391526at2"/>
<evidence type="ECO:0000259" key="1">
    <source>
        <dbReference type="Pfam" id="PF18922"/>
    </source>
</evidence>